<dbReference type="Proteomes" id="UP001519325">
    <property type="component" value="Unassembled WGS sequence"/>
</dbReference>
<dbReference type="RefSeq" id="WP_307869434.1">
    <property type="nucleotide sequence ID" value="NZ_JAGGMR010000001.1"/>
</dbReference>
<accession>A0ABS4QAB7</accession>
<dbReference type="Pfam" id="PF02517">
    <property type="entry name" value="Rce1-like"/>
    <property type="match status" value="1"/>
</dbReference>
<organism evidence="2 3">
    <name type="scientific">Nocardia goodfellowii</name>
    <dbReference type="NCBI Taxonomy" id="882446"/>
    <lineage>
        <taxon>Bacteria</taxon>
        <taxon>Bacillati</taxon>
        <taxon>Actinomycetota</taxon>
        <taxon>Actinomycetes</taxon>
        <taxon>Mycobacteriales</taxon>
        <taxon>Nocardiaceae</taxon>
        <taxon>Nocardia</taxon>
    </lineage>
</organism>
<reference evidence="2 3" key="1">
    <citation type="submission" date="2021-03" db="EMBL/GenBank/DDBJ databases">
        <title>Sequencing the genomes of 1000 actinobacteria strains.</title>
        <authorList>
            <person name="Klenk H.-P."/>
        </authorList>
    </citation>
    <scope>NUCLEOTIDE SEQUENCE [LARGE SCALE GENOMIC DNA]</scope>
    <source>
        <strain evidence="2 3">DSM 45516</strain>
    </source>
</reference>
<keyword evidence="3" id="KW-1185">Reference proteome</keyword>
<evidence type="ECO:0000313" key="2">
    <source>
        <dbReference type="EMBL" id="MBP2187646.1"/>
    </source>
</evidence>
<dbReference type="EMBL" id="JAGGMR010000001">
    <property type="protein sequence ID" value="MBP2187646.1"/>
    <property type="molecule type" value="Genomic_DNA"/>
</dbReference>
<name>A0ABS4QAB7_9NOCA</name>
<keyword evidence="2" id="KW-0645">Protease</keyword>
<sequence>MGIPLLWNNLLLPNLRLNLRGRTAANATFASAYALAFHGAPHWFSARGLRIGLICAGATTAGYAAILAIPALRAKLVELADHDPEVSPAEWAAIHIPIGTAYSEELVFRGTLEPFLDNAFGSRRGAVLAALTFGLWHIHPARAAGDSVPGTIALTTLGGLTFGWLRRRSGSATAPFLLHWALNADGVIAPRLARRPVGPAQ</sequence>
<comment type="caution">
    <text evidence="2">The sequence shown here is derived from an EMBL/GenBank/DDBJ whole genome shotgun (WGS) entry which is preliminary data.</text>
</comment>
<dbReference type="GO" id="GO:0008233">
    <property type="term" value="F:peptidase activity"/>
    <property type="evidence" value="ECO:0007669"/>
    <property type="project" value="UniProtKB-KW"/>
</dbReference>
<keyword evidence="2" id="KW-0378">Hydrolase</keyword>
<evidence type="ECO:0000313" key="3">
    <source>
        <dbReference type="Proteomes" id="UP001519325"/>
    </source>
</evidence>
<protein>
    <submittedName>
        <fullName evidence="2">Membrane protease YdiL (CAAX protease family)</fullName>
    </submittedName>
</protein>
<proteinExistence type="predicted"/>
<evidence type="ECO:0000259" key="1">
    <source>
        <dbReference type="Pfam" id="PF02517"/>
    </source>
</evidence>
<feature type="domain" description="CAAX prenyl protease 2/Lysostaphin resistance protein A-like" evidence="1">
    <location>
        <begin position="91"/>
        <end position="184"/>
    </location>
</feature>
<dbReference type="GO" id="GO:0006508">
    <property type="term" value="P:proteolysis"/>
    <property type="evidence" value="ECO:0007669"/>
    <property type="project" value="UniProtKB-KW"/>
</dbReference>
<gene>
    <name evidence="2" type="ORF">BJ987_000547</name>
</gene>
<dbReference type="InterPro" id="IPR003675">
    <property type="entry name" value="Rce1/LyrA-like_dom"/>
</dbReference>